<dbReference type="EMBL" id="AZHF01000002">
    <property type="protein sequence ID" value="OAA78728.1"/>
    <property type="molecule type" value="Genomic_DNA"/>
</dbReference>
<gene>
    <name evidence="2" type="ORF">LEL_02214</name>
</gene>
<keyword evidence="3" id="KW-1185">Reference proteome</keyword>
<evidence type="ECO:0000313" key="2">
    <source>
        <dbReference type="EMBL" id="OAA78728.1"/>
    </source>
</evidence>
<dbReference type="Proteomes" id="UP000076881">
    <property type="component" value="Unassembled WGS sequence"/>
</dbReference>
<dbReference type="InterPro" id="IPR010730">
    <property type="entry name" value="HET"/>
</dbReference>
<dbReference type="OrthoDB" id="5153494at2759"/>
<evidence type="ECO:0000259" key="1">
    <source>
        <dbReference type="Pfam" id="PF06985"/>
    </source>
</evidence>
<evidence type="ECO:0000313" key="3">
    <source>
        <dbReference type="Proteomes" id="UP000076881"/>
    </source>
</evidence>
<dbReference type="AlphaFoldDB" id="A0A162KRA2"/>
<protein>
    <submittedName>
        <fullName evidence="2">Heterokaryon incompatibility</fullName>
    </submittedName>
</protein>
<reference evidence="2 3" key="1">
    <citation type="journal article" date="2016" name="Genome Biol. Evol.">
        <title>Divergent and convergent evolution of fungal pathogenicity.</title>
        <authorList>
            <person name="Shang Y."/>
            <person name="Xiao G."/>
            <person name="Zheng P."/>
            <person name="Cen K."/>
            <person name="Zhan S."/>
            <person name="Wang C."/>
        </authorList>
    </citation>
    <scope>NUCLEOTIDE SEQUENCE [LARGE SCALE GENOMIC DNA]</scope>
    <source>
        <strain evidence="2 3">RCEF 1005</strain>
    </source>
</reference>
<dbReference type="Pfam" id="PF06985">
    <property type="entry name" value="HET"/>
    <property type="match status" value="1"/>
</dbReference>
<sequence>MVGYAYGSEDDESGQIRFSDMLKHPKLHRLCVILRGRLPPGNIVCDGLSVEIGGELHRAMRRIRSQDEVLRIWVDAQCIEQGNLKERKEHVVMMGPIYAGASLVRIWLGEDTGVEQLGPSVLKGITDIATDAFDESEIRTLRNIEIQKRLLNDPRSVDLE</sequence>
<name>A0A162KRA2_CORDF</name>
<comment type="caution">
    <text evidence="2">The sequence shown here is derived from an EMBL/GenBank/DDBJ whole genome shotgun (WGS) entry which is preliminary data.</text>
</comment>
<dbReference type="InterPro" id="IPR052895">
    <property type="entry name" value="HetReg/Transcr_Mod"/>
</dbReference>
<dbReference type="PANTHER" id="PTHR24148">
    <property type="entry name" value="ANKYRIN REPEAT DOMAIN-CONTAINING PROTEIN 39 HOMOLOG-RELATED"/>
    <property type="match status" value="1"/>
</dbReference>
<dbReference type="PANTHER" id="PTHR24148:SF64">
    <property type="entry name" value="HETEROKARYON INCOMPATIBILITY DOMAIN-CONTAINING PROTEIN"/>
    <property type="match status" value="1"/>
</dbReference>
<organism evidence="2 3">
    <name type="scientific">Akanthomyces lecanii RCEF 1005</name>
    <dbReference type="NCBI Taxonomy" id="1081108"/>
    <lineage>
        <taxon>Eukaryota</taxon>
        <taxon>Fungi</taxon>
        <taxon>Dikarya</taxon>
        <taxon>Ascomycota</taxon>
        <taxon>Pezizomycotina</taxon>
        <taxon>Sordariomycetes</taxon>
        <taxon>Hypocreomycetidae</taxon>
        <taxon>Hypocreales</taxon>
        <taxon>Cordycipitaceae</taxon>
        <taxon>Akanthomyces</taxon>
        <taxon>Cordyceps confragosa</taxon>
    </lineage>
</organism>
<accession>A0A162KRA2</accession>
<feature type="domain" description="Heterokaryon incompatibility" evidence="1">
    <location>
        <begin position="41"/>
        <end position="121"/>
    </location>
</feature>
<proteinExistence type="predicted"/>